<keyword evidence="8" id="KW-0256">Endoplasmic reticulum</keyword>
<accession>A0A1F6CHY7</accession>
<dbReference type="AlphaFoldDB" id="A0A1F6CHY7"/>
<keyword evidence="9" id="KW-0735">Signal-anchor</keyword>
<dbReference type="InterPro" id="IPR001173">
    <property type="entry name" value="Glyco_trans_2-like"/>
</dbReference>
<evidence type="ECO:0000256" key="11">
    <source>
        <dbReference type="ARBA" id="ARBA00023136"/>
    </source>
</evidence>
<dbReference type="EMBL" id="MFKF01000243">
    <property type="protein sequence ID" value="OGG48795.1"/>
    <property type="molecule type" value="Genomic_DNA"/>
</dbReference>
<evidence type="ECO:0000256" key="2">
    <source>
        <dbReference type="ARBA" id="ARBA00004922"/>
    </source>
</evidence>
<dbReference type="EC" id="2.4.1.117" evidence="4"/>
<evidence type="ECO:0000259" key="13">
    <source>
        <dbReference type="Pfam" id="PF00535"/>
    </source>
</evidence>
<gene>
    <name evidence="14" type="ORF">A3F84_28160</name>
</gene>
<keyword evidence="5" id="KW-0328">Glycosyltransferase</keyword>
<comment type="similarity">
    <text evidence="3">Belongs to the glycosyltransferase 2 family.</text>
</comment>
<evidence type="ECO:0000313" key="15">
    <source>
        <dbReference type="Proteomes" id="UP000178606"/>
    </source>
</evidence>
<keyword evidence="7" id="KW-0812">Transmembrane</keyword>
<comment type="caution">
    <text evidence="14">The sequence shown here is derived from an EMBL/GenBank/DDBJ whole genome shotgun (WGS) entry which is preliminary data.</text>
</comment>
<evidence type="ECO:0000256" key="7">
    <source>
        <dbReference type="ARBA" id="ARBA00022692"/>
    </source>
</evidence>
<comment type="catalytic activity">
    <reaction evidence="12">
        <text>a di-trans,poly-cis-dolichyl phosphate + UDP-alpha-D-glucose = a di-trans,poly-cis-dolichyl beta-D-glucosyl phosphate + UDP</text>
        <dbReference type="Rhea" id="RHEA:15401"/>
        <dbReference type="Rhea" id="RHEA-COMP:19498"/>
        <dbReference type="Rhea" id="RHEA-COMP:19502"/>
        <dbReference type="ChEBI" id="CHEBI:57525"/>
        <dbReference type="ChEBI" id="CHEBI:57683"/>
        <dbReference type="ChEBI" id="CHEBI:58223"/>
        <dbReference type="ChEBI" id="CHEBI:58885"/>
        <dbReference type="EC" id="2.4.1.117"/>
    </reaction>
    <physiologicalReaction direction="left-to-right" evidence="12">
        <dbReference type="Rhea" id="RHEA:15402"/>
    </physiologicalReaction>
</comment>
<evidence type="ECO:0000256" key="12">
    <source>
        <dbReference type="ARBA" id="ARBA00045097"/>
    </source>
</evidence>
<evidence type="ECO:0000256" key="1">
    <source>
        <dbReference type="ARBA" id="ARBA00004389"/>
    </source>
</evidence>
<keyword evidence="11" id="KW-0472">Membrane</keyword>
<reference evidence="14 15" key="1">
    <citation type="journal article" date="2016" name="Nat. Commun.">
        <title>Thousands of microbial genomes shed light on interconnected biogeochemical processes in an aquifer system.</title>
        <authorList>
            <person name="Anantharaman K."/>
            <person name="Brown C.T."/>
            <person name="Hug L.A."/>
            <person name="Sharon I."/>
            <person name="Castelle C.J."/>
            <person name="Probst A.J."/>
            <person name="Thomas B.C."/>
            <person name="Singh A."/>
            <person name="Wilkins M.J."/>
            <person name="Karaoz U."/>
            <person name="Brodie E.L."/>
            <person name="Williams K.H."/>
            <person name="Hubbard S.S."/>
            <person name="Banfield J.F."/>
        </authorList>
    </citation>
    <scope>NUCLEOTIDE SEQUENCE [LARGE SCALE GENOMIC DNA]</scope>
    <source>
        <strain evidence="15">RIFCSPLOWO2_12_FULL_64_10</strain>
    </source>
</reference>
<evidence type="ECO:0000256" key="10">
    <source>
        <dbReference type="ARBA" id="ARBA00022989"/>
    </source>
</evidence>
<dbReference type="GO" id="GO:0006487">
    <property type="term" value="P:protein N-linked glycosylation"/>
    <property type="evidence" value="ECO:0007669"/>
    <property type="project" value="TreeGrafter"/>
</dbReference>
<comment type="subcellular location">
    <subcellularLocation>
        <location evidence="1">Endoplasmic reticulum membrane</location>
        <topology evidence="1">Single-pass membrane protein</topology>
    </subcellularLocation>
</comment>
<dbReference type="SUPFAM" id="SSF53448">
    <property type="entry name" value="Nucleotide-diphospho-sugar transferases"/>
    <property type="match status" value="1"/>
</dbReference>
<proteinExistence type="inferred from homology"/>
<evidence type="ECO:0000256" key="8">
    <source>
        <dbReference type="ARBA" id="ARBA00022824"/>
    </source>
</evidence>
<evidence type="ECO:0000313" key="14">
    <source>
        <dbReference type="EMBL" id="OGG48795.1"/>
    </source>
</evidence>
<sequence>MTAASPPWSDPYLTVIIPAYNEEQRLPPTVVDLLKFLDTQPWSAEILLVENGSTDRTAAVADGLAHVHERVRALHLPGRGKGLAVREGMLAAAGEFLVEFDADSSVRADQIPVLVKELEAGADVAIGSREAPGARRIDEPPHRHLMGRIFNALVRWLALPGISDSQCGFKAFRRSVAQDLFRRQLIDGWGFDVEVLFVGRRLGYTVREVPVIWYYGPSSRIRPVRDAIAMVRELLMIRRNAMQGRYG</sequence>
<evidence type="ECO:0000256" key="5">
    <source>
        <dbReference type="ARBA" id="ARBA00022676"/>
    </source>
</evidence>
<evidence type="ECO:0000256" key="6">
    <source>
        <dbReference type="ARBA" id="ARBA00022679"/>
    </source>
</evidence>
<dbReference type="PANTHER" id="PTHR10859:SF91">
    <property type="entry name" value="DOLICHYL-PHOSPHATE BETA-GLUCOSYLTRANSFERASE"/>
    <property type="match status" value="1"/>
</dbReference>
<dbReference type="InterPro" id="IPR029044">
    <property type="entry name" value="Nucleotide-diphossugar_trans"/>
</dbReference>
<evidence type="ECO:0000256" key="4">
    <source>
        <dbReference type="ARBA" id="ARBA00012583"/>
    </source>
</evidence>
<comment type="pathway">
    <text evidence="2">Protein modification; protein glycosylation.</text>
</comment>
<evidence type="ECO:0000256" key="3">
    <source>
        <dbReference type="ARBA" id="ARBA00006739"/>
    </source>
</evidence>
<dbReference type="InterPro" id="IPR035518">
    <property type="entry name" value="DPG_synthase"/>
</dbReference>
<name>A0A1F6CHY7_HANXR</name>
<evidence type="ECO:0000256" key="9">
    <source>
        <dbReference type="ARBA" id="ARBA00022968"/>
    </source>
</evidence>
<dbReference type="CDD" id="cd04188">
    <property type="entry name" value="DPG_synthase"/>
    <property type="match status" value="1"/>
</dbReference>
<organism evidence="14 15">
    <name type="scientific">Handelsmanbacteria sp. (strain RIFCSPLOWO2_12_FULL_64_10)</name>
    <dbReference type="NCBI Taxonomy" id="1817868"/>
    <lineage>
        <taxon>Bacteria</taxon>
        <taxon>Candidatus Handelsmaniibacteriota</taxon>
    </lineage>
</organism>
<dbReference type="Pfam" id="PF00535">
    <property type="entry name" value="Glycos_transf_2"/>
    <property type="match status" value="1"/>
</dbReference>
<dbReference type="Proteomes" id="UP000178606">
    <property type="component" value="Unassembled WGS sequence"/>
</dbReference>
<keyword evidence="10" id="KW-1133">Transmembrane helix</keyword>
<dbReference type="GO" id="GO:0004581">
    <property type="term" value="F:dolichyl-phosphate beta-glucosyltransferase activity"/>
    <property type="evidence" value="ECO:0007669"/>
    <property type="project" value="UniProtKB-EC"/>
</dbReference>
<dbReference type="Gene3D" id="3.90.550.10">
    <property type="entry name" value="Spore Coat Polysaccharide Biosynthesis Protein SpsA, Chain A"/>
    <property type="match status" value="1"/>
</dbReference>
<keyword evidence="6" id="KW-0808">Transferase</keyword>
<protein>
    <recommendedName>
        <fullName evidence="4">dolichyl-phosphate beta-glucosyltransferase</fullName>
        <ecNumber evidence="4">2.4.1.117</ecNumber>
    </recommendedName>
</protein>
<feature type="domain" description="Glycosyltransferase 2-like" evidence="13">
    <location>
        <begin position="14"/>
        <end position="181"/>
    </location>
</feature>
<dbReference type="PANTHER" id="PTHR10859">
    <property type="entry name" value="GLYCOSYL TRANSFERASE"/>
    <property type="match status" value="1"/>
</dbReference>